<dbReference type="EMBL" id="BOMB01000013">
    <property type="protein sequence ID" value="GID11643.1"/>
    <property type="molecule type" value="Genomic_DNA"/>
</dbReference>
<evidence type="ECO:0000313" key="2">
    <source>
        <dbReference type="Proteomes" id="UP000612808"/>
    </source>
</evidence>
<comment type="caution">
    <text evidence="1">The sequence shown here is derived from an EMBL/GenBank/DDBJ whole genome shotgun (WGS) entry which is preliminary data.</text>
</comment>
<dbReference type="Proteomes" id="UP000612808">
    <property type="component" value="Unassembled WGS sequence"/>
</dbReference>
<proteinExistence type="predicted"/>
<evidence type="ECO:0000313" key="1">
    <source>
        <dbReference type="EMBL" id="GID11643.1"/>
    </source>
</evidence>
<reference evidence="1" key="1">
    <citation type="submission" date="2021-01" db="EMBL/GenBank/DDBJ databases">
        <title>Whole genome shotgun sequence of Actinocatenispora rupis NBRC 107355.</title>
        <authorList>
            <person name="Komaki H."/>
            <person name="Tamura T."/>
        </authorList>
    </citation>
    <scope>NUCLEOTIDE SEQUENCE</scope>
    <source>
        <strain evidence="1">NBRC 107355</strain>
    </source>
</reference>
<dbReference type="InterPro" id="IPR011008">
    <property type="entry name" value="Dimeric_a/b-barrel"/>
</dbReference>
<organism evidence="1 2">
    <name type="scientific">Actinocatenispora rupis</name>
    <dbReference type="NCBI Taxonomy" id="519421"/>
    <lineage>
        <taxon>Bacteria</taxon>
        <taxon>Bacillati</taxon>
        <taxon>Actinomycetota</taxon>
        <taxon>Actinomycetes</taxon>
        <taxon>Micromonosporales</taxon>
        <taxon>Micromonosporaceae</taxon>
        <taxon>Actinocatenispora</taxon>
    </lineage>
</organism>
<sequence length="87" mass="9795">MSGVIVRMWEARAYRDGFAELLDWVCEDAVPGLESAPGHLDTEVFSAADRRVVVISRWRGEPAVMPEPPGHLVPRDPHAWDFTPVDR</sequence>
<dbReference type="SUPFAM" id="SSF54909">
    <property type="entry name" value="Dimeric alpha+beta barrel"/>
    <property type="match status" value="1"/>
</dbReference>
<name>A0A8J3JBB7_9ACTN</name>
<gene>
    <name evidence="1" type="ORF">Aru02nite_25320</name>
</gene>
<accession>A0A8J3JBB7</accession>
<dbReference type="AlphaFoldDB" id="A0A8J3JBB7"/>
<protein>
    <submittedName>
        <fullName evidence="1">Uncharacterized protein</fullName>
    </submittedName>
</protein>
<keyword evidence="2" id="KW-1185">Reference proteome</keyword>